<protein>
    <submittedName>
        <fullName evidence="1">Uncharacterized protein</fullName>
    </submittedName>
</protein>
<dbReference type="AlphaFoldDB" id="A0AAD6QDM0"/>
<name>A0AAD6QDM0_9ROSI</name>
<comment type="caution">
    <text evidence="1">The sequence shown here is derived from an EMBL/GenBank/DDBJ whole genome shotgun (WGS) entry which is preliminary data.</text>
</comment>
<dbReference type="EMBL" id="JAQIZT010000009">
    <property type="protein sequence ID" value="KAJ6986348.1"/>
    <property type="molecule type" value="Genomic_DNA"/>
</dbReference>
<organism evidence="1 2">
    <name type="scientific">Populus alba x Populus x berolinensis</name>
    <dbReference type="NCBI Taxonomy" id="444605"/>
    <lineage>
        <taxon>Eukaryota</taxon>
        <taxon>Viridiplantae</taxon>
        <taxon>Streptophyta</taxon>
        <taxon>Embryophyta</taxon>
        <taxon>Tracheophyta</taxon>
        <taxon>Spermatophyta</taxon>
        <taxon>Magnoliopsida</taxon>
        <taxon>eudicotyledons</taxon>
        <taxon>Gunneridae</taxon>
        <taxon>Pentapetalae</taxon>
        <taxon>rosids</taxon>
        <taxon>fabids</taxon>
        <taxon>Malpighiales</taxon>
        <taxon>Salicaceae</taxon>
        <taxon>Saliceae</taxon>
        <taxon>Populus</taxon>
    </lineage>
</organism>
<gene>
    <name evidence="1" type="ORF">NC653_024053</name>
</gene>
<proteinExistence type="predicted"/>
<accession>A0AAD6QDM0</accession>
<evidence type="ECO:0000313" key="2">
    <source>
        <dbReference type="Proteomes" id="UP001164929"/>
    </source>
</evidence>
<keyword evidence="2" id="KW-1185">Reference proteome</keyword>
<reference evidence="1" key="1">
    <citation type="journal article" date="2023" name="Mol. Ecol. Resour.">
        <title>Chromosome-level genome assembly of a triploid poplar Populus alba 'Berolinensis'.</title>
        <authorList>
            <person name="Chen S."/>
            <person name="Yu Y."/>
            <person name="Wang X."/>
            <person name="Wang S."/>
            <person name="Zhang T."/>
            <person name="Zhou Y."/>
            <person name="He R."/>
            <person name="Meng N."/>
            <person name="Wang Y."/>
            <person name="Liu W."/>
            <person name="Liu Z."/>
            <person name="Liu J."/>
            <person name="Guo Q."/>
            <person name="Huang H."/>
            <person name="Sederoff R.R."/>
            <person name="Wang G."/>
            <person name="Qu G."/>
            <person name="Chen S."/>
        </authorList>
    </citation>
    <scope>NUCLEOTIDE SEQUENCE</scope>
    <source>
        <strain evidence="1">SC-2020</strain>
    </source>
</reference>
<sequence>MVVVLVGGTLTVEICSHWSRGPDFREPSYSRAIAYATNYLRLGNGKLHCSEAAVHESYPFVILEKTKILYEKKKQLKLMLLWVTAQQWRWKIFEQCQRYWILATAFTEESCLLRARQPSSMLDLAKGNEKVKSGRCLARYKISSYIMTLMHGMIMIAQS</sequence>
<dbReference type="Proteomes" id="UP001164929">
    <property type="component" value="Chromosome 9"/>
</dbReference>
<evidence type="ECO:0000313" key="1">
    <source>
        <dbReference type="EMBL" id="KAJ6986348.1"/>
    </source>
</evidence>